<dbReference type="PANTHER" id="PTHR34039:SF1">
    <property type="entry name" value="UPF0102 PROTEIN YRAN"/>
    <property type="match status" value="1"/>
</dbReference>
<accession>A0ABZ2PPX2</accession>
<sequence length="119" mass="13143">MSKSSSELGARGEALAALHVADSGMEVVDRNWRCRYGELDIVARDGDTMVFVEVKTRSGIGFGTPAESVTYSKQLRIRRLALAWLDERGSPWVRMRFDVVAILMTGDGDPVISHLRGAF</sequence>
<dbReference type="HAMAP" id="MF_00048">
    <property type="entry name" value="UPF0102"/>
    <property type="match status" value="1"/>
</dbReference>
<evidence type="ECO:0000256" key="1">
    <source>
        <dbReference type="ARBA" id="ARBA00006738"/>
    </source>
</evidence>
<dbReference type="EMBL" id="CP147846">
    <property type="protein sequence ID" value="WXG71104.1"/>
    <property type="molecule type" value="Genomic_DNA"/>
</dbReference>
<name>A0ABZ2PPX2_9NOCA</name>
<organism evidence="3 4">
    <name type="scientific">Rhodococcus sovatensis</name>
    <dbReference type="NCBI Taxonomy" id="1805840"/>
    <lineage>
        <taxon>Bacteria</taxon>
        <taxon>Bacillati</taxon>
        <taxon>Actinomycetota</taxon>
        <taxon>Actinomycetes</taxon>
        <taxon>Mycobacteriales</taxon>
        <taxon>Nocardiaceae</taxon>
        <taxon>Rhodococcus</taxon>
    </lineage>
</organism>
<proteinExistence type="inferred from homology"/>
<dbReference type="InterPro" id="IPR003509">
    <property type="entry name" value="UPF0102_YraN-like"/>
</dbReference>
<dbReference type="CDD" id="cd20736">
    <property type="entry name" value="PoNe_Nuclease"/>
    <property type="match status" value="1"/>
</dbReference>
<gene>
    <name evidence="3" type="ORF">WDS16_11785</name>
</gene>
<comment type="similarity">
    <text evidence="1 2">Belongs to the UPF0102 family.</text>
</comment>
<evidence type="ECO:0000313" key="4">
    <source>
        <dbReference type="Proteomes" id="UP001432000"/>
    </source>
</evidence>
<keyword evidence="4" id="KW-1185">Reference proteome</keyword>
<dbReference type="Proteomes" id="UP001432000">
    <property type="component" value="Chromosome"/>
</dbReference>
<dbReference type="NCBIfam" id="NF009150">
    <property type="entry name" value="PRK12497.1-3"/>
    <property type="match status" value="1"/>
</dbReference>
<dbReference type="PANTHER" id="PTHR34039">
    <property type="entry name" value="UPF0102 PROTEIN YRAN"/>
    <property type="match status" value="1"/>
</dbReference>
<dbReference type="Gene3D" id="3.40.1350.10">
    <property type="match status" value="1"/>
</dbReference>
<dbReference type="RefSeq" id="WP_338892831.1">
    <property type="nucleotide sequence ID" value="NZ_CP147846.1"/>
</dbReference>
<dbReference type="SUPFAM" id="SSF52980">
    <property type="entry name" value="Restriction endonuclease-like"/>
    <property type="match status" value="1"/>
</dbReference>
<dbReference type="InterPro" id="IPR011335">
    <property type="entry name" value="Restrct_endonuc-II-like"/>
</dbReference>
<protein>
    <recommendedName>
        <fullName evidence="2">UPF0102 protein WDS16_11785</fullName>
    </recommendedName>
</protein>
<evidence type="ECO:0000256" key="2">
    <source>
        <dbReference type="HAMAP-Rule" id="MF_00048"/>
    </source>
</evidence>
<dbReference type="NCBIfam" id="TIGR00252">
    <property type="entry name" value="YraN family protein"/>
    <property type="match status" value="1"/>
</dbReference>
<dbReference type="InterPro" id="IPR011856">
    <property type="entry name" value="tRNA_endonuc-like_dom_sf"/>
</dbReference>
<dbReference type="NCBIfam" id="NF009154">
    <property type="entry name" value="PRK12497.3-3"/>
    <property type="match status" value="1"/>
</dbReference>
<evidence type="ECO:0000313" key="3">
    <source>
        <dbReference type="EMBL" id="WXG71104.1"/>
    </source>
</evidence>
<reference evidence="3 4" key="1">
    <citation type="submission" date="2024-03" db="EMBL/GenBank/DDBJ databases">
        <title>Natural products discovery in diverse microorganisms through a two-stage MS feature dereplication strategy.</title>
        <authorList>
            <person name="Zhang R."/>
        </authorList>
    </citation>
    <scope>NUCLEOTIDE SEQUENCE [LARGE SCALE GENOMIC DNA]</scope>
    <source>
        <strain evidence="3 4">18930</strain>
    </source>
</reference>
<dbReference type="Pfam" id="PF02021">
    <property type="entry name" value="UPF0102"/>
    <property type="match status" value="1"/>
</dbReference>